<evidence type="ECO:0000256" key="2">
    <source>
        <dbReference type="SAM" id="SignalP"/>
    </source>
</evidence>
<dbReference type="STRING" id="181874.A0A409YYQ0"/>
<feature type="compositionally biased region" description="Pro residues" evidence="1">
    <location>
        <begin position="77"/>
        <end position="87"/>
    </location>
</feature>
<protein>
    <submittedName>
        <fullName evidence="3">Uncharacterized protein</fullName>
    </submittedName>
</protein>
<dbReference type="OrthoDB" id="3167181at2759"/>
<accession>A0A409YYQ0</accession>
<feature type="chain" id="PRO_5019263749" evidence="2">
    <location>
        <begin position="22"/>
        <end position="259"/>
    </location>
</feature>
<gene>
    <name evidence="3" type="ORF">CVT24_012361</name>
</gene>
<sequence length="259" mass="27779">MAFKTPALFFIVLLTFGALLGLCTPTGTVKEESLTNGQRMARGMPLNPPKFMRDRIRSNRATPVVLEERHNNGGGGPPNPHPSPKPPVTWTGRLQVRYQSSGSSGGYVRNWSGAAPISGVNFLSGVEPDLEVSITFKPHKTTRLNILATNPRFAAPFYVGAGGSTLVPNERSIIAFTNVEQTQPGALPGTAKAESAIWSLDTTTKKLTAYWINEDGSTILAQLAYDVRANALFFVSDVAAYNAASTFPASAVDLFLVPL</sequence>
<name>A0A409YYQ0_9AGAR</name>
<feature type="signal peptide" evidence="2">
    <location>
        <begin position="1"/>
        <end position="21"/>
    </location>
</feature>
<evidence type="ECO:0000313" key="3">
    <source>
        <dbReference type="EMBL" id="PPR08147.1"/>
    </source>
</evidence>
<dbReference type="Proteomes" id="UP000284842">
    <property type="component" value="Unassembled WGS sequence"/>
</dbReference>
<keyword evidence="2" id="KW-0732">Signal</keyword>
<feature type="region of interest" description="Disordered" evidence="1">
    <location>
        <begin position="33"/>
        <end position="52"/>
    </location>
</feature>
<reference evidence="3 4" key="1">
    <citation type="journal article" date="2018" name="Evol. Lett.">
        <title>Horizontal gene cluster transfer increased hallucinogenic mushroom diversity.</title>
        <authorList>
            <person name="Reynolds H.T."/>
            <person name="Vijayakumar V."/>
            <person name="Gluck-Thaler E."/>
            <person name="Korotkin H.B."/>
            <person name="Matheny P.B."/>
            <person name="Slot J.C."/>
        </authorList>
    </citation>
    <scope>NUCLEOTIDE SEQUENCE [LARGE SCALE GENOMIC DNA]</scope>
    <source>
        <strain evidence="3 4">2629</strain>
    </source>
</reference>
<evidence type="ECO:0000313" key="4">
    <source>
        <dbReference type="Proteomes" id="UP000284842"/>
    </source>
</evidence>
<evidence type="ECO:0000256" key="1">
    <source>
        <dbReference type="SAM" id="MobiDB-lite"/>
    </source>
</evidence>
<comment type="caution">
    <text evidence="3">The sequence shown here is derived from an EMBL/GenBank/DDBJ whole genome shotgun (WGS) entry which is preliminary data.</text>
</comment>
<dbReference type="InParanoid" id="A0A409YYQ0"/>
<keyword evidence="4" id="KW-1185">Reference proteome</keyword>
<organism evidence="3 4">
    <name type="scientific">Panaeolus cyanescens</name>
    <dbReference type="NCBI Taxonomy" id="181874"/>
    <lineage>
        <taxon>Eukaryota</taxon>
        <taxon>Fungi</taxon>
        <taxon>Dikarya</taxon>
        <taxon>Basidiomycota</taxon>
        <taxon>Agaricomycotina</taxon>
        <taxon>Agaricomycetes</taxon>
        <taxon>Agaricomycetidae</taxon>
        <taxon>Agaricales</taxon>
        <taxon>Agaricineae</taxon>
        <taxon>Galeropsidaceae</taxon>
        <taxon>Panaeolus</taxon>
    </lineage>
</organism>
<proteinExistence type="predicted"/>
<dbReference type="AlphaFoldDB" id="A0A409YYQ0"/>
<feature type="region of interest" description="Disordered" evidence="1">
    <location>
        <begin position="67"/>
        <end position="90"/>
    </location>
</feature>
<dbReference type="EMBL" id="NHTK01000135">
    <property type="protein sequence ID" value="PPR08147.1"/>
    <property type="molecule type" value="Genomic_DNA"/>
</dbReference>